<dbReference type="PANTHER" id="PTHR10859:SF91">
    <property type="entry name" value="DOLICHYL-PHOSPHATE BETA-GLUCOSYLTRANSFERASE"/>
    <property type="match status" value="1"/>
</dbReference>
<evidence type="ECO:0000259" key="13">
    <source>
        <dbReference type="Pfam" id="PF00535"/>
    </source>
</evidence>
<comment type="pathway">
    <text evidence="2">Protein modification; protein glycosylation.</text>
</comment>
<comment type="similarity">
    <text evidence="3">Belongs to the glycosyltransferase 2 family.</text>
</comment>
<keyword evidence="8" id="KW-0256">Endoplasmic reticulum</keyword>
<keyword evidence="5" id="KW-0328">Glycosyltransferase</keyword>
<protein>
    <recommendedName>
        <fullName evidence="4">dolichyl-phosphate beta-glucosyltransferase</fullName>
        <ecNumber evidence="4">2.4.1.117</ecNumber>
    </recommendedName>
</protein>
<evidence type="ECO:0000256" key="10">
    <source>
        <dbReference type="ARBA" id="ARBA00022989"/>
    </source>
</evidence>
<feature type="domain" description="Glycosyltransferase 2-like" evidence="13">
    <location>
        <begin position="9"/>
        <end position="145"/>
    </location>
</feature>
<dbReference type="InterPro" id="IPR029044">
    <property type="entry name" value="Nucleotide-diphossugar_trans"/>
</dbReference>
<dbReference type="Proteomes" id="UP001500416">
    <property type="component" value="Unassembled WGS sequence"/>
</dbReference>
<reference evidence="15" key="1">
    <citation type="journal article" date="2019" name="Int. J. Syst. Evol. Microbiol.">
        <title>The Global Catalogue of Microorganisms (GCM) 10K type strain sequencing project: providing services to taxonomists for standard genome sequencing and annotation.</title>
        <authorList>
            <consortium name="The Broad Institute Genomics Platform"/>
            <consortium name="The Broad Institute Genome Sequencing Center for Infectious Disease"/>
            <person name="Wu L."/>
            <person name="Ma J."/>
        </authorList>
    </citation>
    <scope>NUCLEOTIDE SEQUENCE [LARGE SCALE GENOMIC DNA]</scope>
    <source>
        <strain evidence="15">JCM 3380</strain>
    </source>
</reference>
<evidence type="ECO:0000256" key="4">
    <source>
        <dbReference type="ARBA" id="ARBA00012583"/>
    </source>
</evidence>
<evidence type="ECO:0000256" key="9">
    <source>
        <dbReference type="ARBA" id="ARBA00022968"/>
    </source>
</evidence>
<evidence type="ECO:0000256" key="6">
    <source>
        <dbReference type="ARBA" id="ARBA00022679"/>
    </source>
</evidence>
<keyword evidence="9" id="KW-0735">Signal-anchor</keyword>
<evidence type="ECO:0000256" key="8">
    <source>
        <dbReference type="ARBA" id="ARBA00022824"/>
    </source>
</evidence>
<dbReference type="RefSeq" id="WP_343933066.1">
    <property type="nucleotide sequence ID" value="NZ_BAAABU010000003.1"/>
</dbReference>
<dbReference type="EMBL" id="BAAABU010000003">
    <property type="protein sequence ID" value="GAA0219237.1"/>
    <property type="molecule type" value="Genomic_DNA"/>
</dbReference>
<keyword evidence="7" id="KW-0812">Transmembrane</keyword>
<evidence type="ECO:0000256" key="1">
    <source>
        <dbReference type="ARBA" id="ARBA00004389"/>
    </source>
</evidence>
<dbReference type="Gene3D" id="3.90.550.10">
    <property type="entry name" value="Spore Coat Polysaccharide Biosynthesis Protein SpsA, Chain A"/>
    <property type="match status" value="1"/>
</dbReference>
<dbReference type="PANTHER" id="PTHR10859">
    <property type="entry name" value="GLYCOSYL TRANSFERASE"/>
    <property type="match status" value="1"/>
</dbReference>
<accession>A0ABP3CZQ9</accession>
<comment type="caution">
    <text evidence="14">The sequence shown here is derived from an EMBL/GenBank/DDBJ whole genome shotgun (WGS) entry which is preliminary data.</text>
</comment>
<evidence type="ECO:0000256" key="11">
    <source>
        <dbReference type="ARBA" id="ARBA00023136"/>
    </source>
</evidence>
<keyword evidence="15" id="KW-1185">Reference proteome</keyword>
<evidence type="ECO:0000256" key="12">
    <source>
        <dbReference type="ARBA" id="ARBA00045097"/>
    </source>
</evidence>
<evidence type="ECO:0000256" key="3">
    <source>
        <dbReference type="ARBA" id="ARBA00006739"/>
    </source>
</evidence>
<evidence type="ECO:0000256" key="2">
    <source>
        <dbReference type="ARBA" id="ARBA00004922"/>
    </source>
</evidence>
<keyword evidence="11" id="KW-0472">Membrane</keyword>
<evidence type="ECO:0000313" key="15">
    <source>
        <dbReference type="Proteomes" id="UP001500416"/>
    </source>
</evidence>
<organism evidence="14 15">
    <name type="scientific">Saccharothrix mutabilis subsp. mutabilis</name>
    <dbReference type="NCBI Taxonomy" id="66855"/>
    <lineage>
        <taxon>Bacteria</taxon>
        <taxon>Bacillati</taxon>
        <taxon>Actinomycetota</taxon>
        <taxon>Actinomycetes</taxon>
        <taxon>Pseudonocardiales</taxon>
        <taxon>Pseudonocardiaceae</taxon>
        <taxon>Saccharothrix</taxon>
    </lineage>
</organism>
<evidence type="ECO:0000256" key="7">
    <source>
        <dbReference type="ARBA" id="ARBA00022692"/>
    </source>
</evidence>
<evidence type="ECO:0000256" key="5">
    <source>
        <dbReference type="ARBA" id="ARBA00022676"/>
    </source>
</evidence>
<dbReference type="Pfam" id="PF00535">
    <property type="entry name" value="Glycos_transf_2"/>
    <property type="match status" value="1"/>
</dbReference>
<gene>
    <name evidence="14" type="ORF">GCM10010492_16500</name>
</gene>
<dbReference type="InterPro" id="IPR035518">
    <property type="entry name" value="DPG_synthase"/>
</dbReference>
<dbReference type="SUPFAM" id="SSF53448">
    <property type="entry name" value="Nucleotide-diphospho-sugar transferases"/>
    <property type="match status" value="1"/>
</dbReference>
<name>A0ABP3CZQ9_9PSEU</name>
<keyword evidence="6" id="KW-0808">Transferase</keyword>
<keyword evidence="10" id="KW-1133">Transmembrane helix</keyword>
<sequence length="251" mass="26929">MRHVGLELSVVVPVYNEERRLGASLLGLAMALNGTAAEIVVVDNASTDGTVDVVRESSRVAVPVRLVHCPDRGKGAAVRAGVLAARGRYVGFCDADLAAGVDAVPGVLRRLRRGVDVVVGSRAHPRSDVRARHSVLRHVGAWAFRRAVSPIVPGIGDTQCGFKFFTADVARAVFEPLRTAGFSFDVEVLARAQRLGAVIEEVPVRWIDVPGSTFAPLRHGLRSFTDLRRVRAVLAGEPRPAWRPTPIAEAA</sequence>
<proteinExistence type="inferred from homology"/>
<comment type="subcellular location">
    <subcellularLocation>
        <location evidence="1">Endoplasmic reticulum membrane</location>
        <topology evidence="1">Single-pass membrane protein</topology>
    </subcellularLocation>
</comment>
<dbReference type="CDD" id="cd04188">
    <property type="entry name" value="DPG_synthase"/>
    <property type="match status" value="1"/>
</dbReference>
<evidence type="ECO:0000313" key="14">
    <source>
        <dbReference type="EMBL" id="GAA0219237.1"/>
    </source>
</evidence>
<comment type="catalytic activity">
    <reaction evidence="12">
        <text>a di-trans,poly-cis-dolichyl phosphate + UDP-alpha-D-glucose = a di-trans,poly-cis-dolichyl beta-D-glucosyl phosphate + UDP</text>
        <dbReference type="Rhea" id="RHEA:15401"/>
        <dbReference type="Rhea" id="RHEA-COMP:19498"/>
        <dbReference type="Rhea" id="RHEA-COMP:19502"/>
        <dbReference type="ChEBI" id="CHEBI:57525"/>
        <dbReference type="ChEBI" id="CHEBI:57683"/>
        <dbReference type="ChEBI" id="CHEBI:58223"/>
        <dbReference type="ChEBI" id="CHEBI:58885"/>
        <dbReference type="EC" id="2.4.1.117"/>
    </reaction>
    <physiologicalReaction direction="left-to-right" evidence="12">
        <dbReference type="Rhea" id="RHEA:15402"/>
    </physiologicalReaction>
</comment>
<dbReference type="EC" id="2.4.1.117" evidence="4"/>
<dbReference type="InterPro" id="IPR001173">
    <property type="entry name" value="Glyco_trans_2-like"/>
</dbReference>